<comment type="caution">
    <text evidence="2">The sequence shown here is derived from an EMBL/GenBank/DDBJ whole genome shotgun (WGS) entry which is preliminary data.</text>
</comment>
<evidence type="ECO:0000313" key="3">
    <source>
        <dbReference type="Proteomes" id="UP000178235"/>
    </source>
</evidence>
<gene>
    <name evidence="2" type="ORF">A2738_00325</name>
</gene>
<protein>
    <recommendedName>
        <fullName evidence="4">DUF304 domain-containing protein</fullName>
    </recommendedName>
</protein>
<dbReference type="PANTHER" id="PTHR37938:SF1">
    <property type="entry name" value="BLL0215 PROTEIN"/>
    <property type="match status" value="1"/>
</dbReference>
<dbReference type="PANTHER" id="PTHR37938">
    <property type="entry name" value="BLL0215 PROTEIN"/>
    <property type="match status" value="1"/>
</dbReference>
<proteinExistence type="predicted"/>
<keyword evidence="1" id="KW-0472">Membrane</keyword>
<reference evidence="2 3" key="1">
    <citation type="journal article" date="2016" name="Nat. Commun.">
        <title>Thousands of microbial genomes shed light on interconnected biogeochemical processes in an aquifer system.</title>
        <authorList>
            <person name="Anantharaman K."/>
            <person name="Brown C.T."/>
            <person name="Hug L.A."/>
            <person name="Sharon I."/>
            <person name="Castelle C.J."/>
            <person name="Probst A.J."/>
            <person name="Thomas B.C."/>
            <person name="Singh A."/>
            <person name="Wilkins M.J."/>
            <person name="Karaoz U."/>
            <person name="Brodie E.L."/>
            <person name="Williams K.H."/>
            <person name="Hubbard S.S."/>
            <person name="Banfield J.F."/>
        </authorList>
    </citation>
    <scope>NUCLEOTIDE SEQUENCE [LARGE SCALE GENOMIC DNA]</scope>
</reference>
<keyword evidence="1" id="KW-1133">Transmembrane helix</keyword>
<dbReference type="AlphaFoldDB" id="A0A1F6VEL0"/>
<dbReference type="EMBL" id="MFTS01000006">
    <property type="protein sequence ID" value="OGI68006.1"/>
    <property type="molecule type" value="Genomic_DNA"/>
</dbReference>
<evidence type="ECO:0000313" key="2">
    <source>
        <dbReference type="EMBL" id="OGI68006.1"/>
    </source>
</evidence>
<evidence type="ECO:0000256" key="1">
    <source>
        <dbReference type="SAM" id="Phobius"/>
    </source>
</evidence>
<keyword evidence="1" id="KW-0812">Transmembrane</keyword>
<accession>A0A1F6VEL0</accession>
<name>A0A1F6VEL0_9BACT</name>
<sequence length="187" mass="21759">MTMESLKLDPAEEKTAQFRKHWWTLAIEIGFIILLAIAPLFLLGFFYSNFILTLKMGLLTIMLYIIWLSAIWILGFIIWMNYYLDVWILTNKRLIDVNQKKLFHRDIATLRLENIQDIKIEISGIINTFLKIGNIHVQTAAGSNEFTMYGIKNPEIAKEAINRAHQEEMEKAKIVRFETSPTPSELP</sequence>
<organism evidence="2 3">
    <name type="scientific">Candidatus Nomurabacteria bacterium RIFCSPHIGHO2_01_FULL_42_15</name>
    <dbReference type="NCBI Taxonomy" id="1801742"/>
    <lineage>
        <taxon>Bacteria</taxon>
        <taxon>Candidatus Nomuraibacteriota</taxon>
    </lineage>
</organism>
<feature type="transmembrane region" description="Helical" evidence="1">
    <location>
        <begin position="59"/>
        <end position="84"/>
    </location>
</feature>
<feature type="transmembrane region" description="Helical" evidence="1">
    <location>
        <begin position="21"/>
        <end position="47"/>
    </location>
</feature>
<evidence type="ECO:0008006" key="4">
    <source>
        <dbReference type="Google" id="ProtNLM"/>
    </source>
</evidence>
<dbReference type="Proteomes" id="UP000178235">
    <property type="component" value="Unassembled WGS sequence"/>
</dbReference>